<feature type="transmembrane region" description="Helical" evidence="1">
    <location>
        <begin position="74"/>
        <end position="92"/>
    </location>
</feature>
<dbReference type="RefSeq" id="WP_011940930.1">
    <property type="nucleotide sequence ID" value="NC_009483.1"/>
</dbReference>
<feature type="transmembrane region" description="Helical" evidence="1">
    <location>
        <begin position="6"/>
        <end position="27"/>
    </location>
</feature>
<keyword evidence="3" id="KW-1185">Reference proteome</keyword>
<gene>
    <name evidence="2" type="ordered locus">Gura_4156</name>
</gene>
<dbReference type="AlphaFoldDB" id="A5G931"/>
<evidence type="ECO:0000256" key="1">
    <source>
        <dbReference type="SAM" id="Phobius"/>
    </source>
</evidence>
<dbReference type="EMBL" id="CP000698">
    <property type="protein sequence ID" value="ABQ28299.1"/>
    <property type="molecule type" value="Genomic_DNA"/>
</dbReference>
<organism evidence="2 3">
    <name type="scientific">Geotalea uraniireducens (strain Rf4)</name>
    <name type="common">Geobacter uraniireducens</name>
    <dbReference type="NCBI Taxonomy" id="351605"/>
    <lineage>
        <taxon>Bacteria</taxon>
        <taxon>Pseudomonadati</taxon>
        <taxon>Thermodesulfobacteriota</taxon>
        <taxon>Desulfuromonadia</taxon>
        <taxon>Geobacterales</taxon>
        <taxon>Geobacteraceae</taxon>
        <taxon>Geotalea</taxon>
    </lineage>
</organism>
<sequence>MDPYFPYIFISNVFLTLADATIGYHAAPSLIRLGTTDEESAVRTLSGVRTLLAGVVAIYMFCNCLAFFNKQPFFLLVVTGIIVLDIVAQLVVSGKMRNRKE</sequence>
<protein>
    <submittedName>
        <fullName evidence="2">Uncharacterized protein</fullName>
    </submittedName>
</protein>
<dbReference type="OrthoDB" id="5398675at2"/>
<evidence type="ECO:0000313" key="2">
    <source>
        <dbReference type="EMBL" id="ABQ28299.1"/>
    </source>
</evidence>
<accession>A5G931</accession>
<keyword evidence="1" id="KW-1133">Transmembrane helix</keyword>
<dbReference type="STRING" id="351605.Gura_4156"/>
<feature type="transmembrane region" description="Helical" evidence="1">
    <location>
        <begin position="48"/>
        <end position="68"/>
    </location>
</feature>
<evidence type="ECO:0000313" key="3">
    <source>
        <dbReference type="Proteomes" id="UP000006695"/>
    </source>
</evidence>
<name>A5G931_GEOUR</name>
<dbReference type="Proteomes" id="UP000006695">
    <property type="component" value="Chromosome"/>
</dbReference>
<reference evidence="2 3" key="1">
    <citation type="submission" date="2007-05" db="EMBL/GenBank/DDBJ databases">
        <title>Complete sequence of Geobacter uraniireducens Rf4.</title>
        <authorList>
            <consortium name="US DOE Joint Genome Institute"/>
            <person name="Copeland A."/>
            <person name="Lucas S."/>
            <person name="Lapidus A."/>
            <person name="Barry K."/>
            <person name="Detter J.C."/>
            <person name="Glavina del Rio T."/>
            <person name="Hammon N."/>
            <person name="Israni S."/>
            <person name="Dalin E."/>
            <person name="Tice H."/>
            <person name="Pitluck S."/>
            <person name="Chertkov O."/>
            <person name="Brettin T."/>
            <person name="Bruce D."/>
            <person name="Han C."/>
            <person name="Schmutz J."/>
            <person name="Larimer F."/>
            <person name="Land M."/>
            <person name="Hauser L."/>
            <person name="Kyrpides N."/>
            <person name="Mikhailova N."/>
            <person name="Shelobolina E."/>
            <person name="Aklujkar M."/>
            <person name="Lovley D."/>
            <person name="Richardson P."/>
        </authorList>
    </citation>
    <scope>NUCLEOTIDE SEQUENCE [LARGE SCALE GENOMIC DNA]</scope>
    <source>
        <strain evidence="2 3">Rf4</strain>
    </source>
</reference>
<proteinExistence type="predicted"/>
<keyword evidence="1" id="KW-0812">Transmembrane</keyword>
<dbReference type="KEGG" id="gur:Gura_4156"/>
<dbReference type="HOGENOM" id="CLU_2316285_0_0_7"/>
<keyword evidence="1" id="KW-0472">Membrane</keyword>